<protein>
    <submittedName>
        <fullName evidence="1">Uncharacterized protein</fullName>
    </submittedName>
</protein>
<sequence>MSLLQRRLQKEAAIAALISENFVKAKSSKFCTLRFETHKVHLPCPVLVSVAHVAQHAPSDAIHKAYLDASKIQSAREKYLELPGTDDPYIFAVLIALAQHRQLSESAAATTSSLKRTHPMNHEEFMDEPLHGGLRACMNLCSYKRRHPLNI</sequence>
<keyword evidence="2" id="KW-1185">Reference proteome</keyword>
<name>A0AAD8PMI8_9PEZI</name>
<dbReference type="GeneID" id="85448518"/>
<reference evidence="1" key="1">
    <citation type="submission" date="2021-06" db="EMBL/GenBank/DDBJ databases">
        <title>Comparative genomics, transcriptomics and evolutionary studies reveal genomic signatures of adaptation to plant cell wall in hemibiotrophic fungi.</title>
        <authorList>
            <consortium name="DOE Joint Genome Institute"/>
            <person name="Baroncelli R."/>
            <person name="Diaz J.F."/>
            <person name="Benocci T."/>
            <person name="Peng M."/>
            <person name="Battaglia E."/>
            <person name="Haridas S."/>
            <person name="Andreopoulos W."/>
            <person name="Labutti K."/>
            <person name="Pangilinan J."/>
            <person name="Floch G.L."/>
            <person name="Makela M.R."/>
            <person name="Henrissat B."/>
            <person name="Grigoriev I.V."/>
            <person name="Crouch J.A."/>
            <person name="De Vries R.P."/>
            <person name="Sukno S.A."/>
            <person name="Thon M.R."/>
        </authorList>
    </citation>
    <scope>NUCLEOTIDE SEQUENCE</scope>
    <source>
        <strain evidence="1">CBS 125086</strain>
    </source>
</reference>
<comment type="caution">
    <text evidence="1">The sequence shown here is derived from an EMBL/GenBank/DDBJ whole genome shotgun (WGS) entry which is preliminary data.</text>
</comment>
<dbReference type="RefSeq" id="XP_060408198.1">
    <property type="nucleotide sequence ID" value="XM_060564278.1"/>
</dbReference>
<dbReference type="Proteomes" id="UP001230504">
    <property type="component" value="Unassembled WGS sequence"/>
</dbReference>
<gene>
    <name evidence="1" type="ORF">LY79DRAFT_674303</name>
</gene>
<evidence type="ECO:0000313" key="1">
    <source>
        <dbReference type="EMBL" id="KAK1570012.1"/>
    </source>
</evidence>
<accession>A0AAD8PMI8</accession>
<dbReference type="AlphaFoldDB" id="A0AAD8PMI8"/>
<proteinExistence type="predicted"/>
<organism evidence="1 2">
    <name type="scientific">Colletotrichum navitas</name>
    <dbReference type="NCBI Taxonomy" id="681940"/>
    <lineage>
        <taxon>Eukaryota</taxon>
        <taxon>Fungi</taxon>
        <taxon>Dikarya</taxon>
        <taxon>Ascomycota</taxon>
        <taxon>Pezizomycotina</taxon>
        <taxon>Sordariomycetes</taxon>
        <taxon>Hypocreomycetidae</taxon>
        <taxon>Glomerellales</taxon>
        <taxon>Glomerellaceae</taxon>
        <taxon>Colletotrichum</taxon>
        <taxon>Colletotrichum graminicola species complex</taxon>
    </lineage>
</organism>
<dbReference type="EMBL" id="JAHLJV010000116">
    <property type="protein sequence ID" value="KAK1570012.1"/>
    <property type="molecule type" value="Genomic_DNA"/>
</dbReference>
<evidence type="ECO:0000313" key="2">
    <source>
        <dbReference type="Proteomes" id="UP001230504"/>
    </source>
</evidence>